<organism evidence="1 2">
    <name type="scientific">Mycoplasma anserisalpingitidis</name>
    <dbReference type="NCBI Taxonomy" id="519450"/>
    <lineage>
        <taxon>Bacteria</taxon>
        <taxon>Bacillati</taxon>
        <taxon>Mycoplasmatota</taxon>
        <taxon>Mollicutes</taxon>
        <taxon>Mycoplasmataceae</taxon>
        <taxon>Mycoplasma</taxon>
    </lineage>
</organism>
<protein>
    <submittedName>
        <fullName evidence="1">Uncharacterized protein</fullName>
    </submittedName>
</protein>
<dbReference type="EMBL" id="CP042295">
    <property type="protein sequence ID" value="QDY86699.1"/>
    <property type="molecule type" value="Genomic_DNA"/>
</dbReference>
<dbReference type="RefSeq" id="WP_146368321.1">
    <property type="nucleotide sequence ID" value="NZ_CP042295.1"/>
</dbReference>
<proteinExistence type="predicted"/>
<reference evidence="1 2" key="1">
    <citation type="journal article" date="2019" name="Microbiol. Resour. Announc.">
        <title>Complete Genome Sequences of Three Mycoplasma anserisalpingitis (Mycoplasma sp. 1220) Strains.</title>
        <authorList>
            <person name="Grozner D."/>
            <person name="Forro B."/>
            <person name="Kovacs A.B."/>
            <person name="Marton S."/>
            <person name="Banyai K."/>
            <person name="Kreizinger Z."/>
            <person name="Sulyok K.M."/>
            <person name="Gyuranecz M."/>
        </authorList>
    </citation>
    <scope>NUCLEOTIDE SEQUENCE [LARGE SCALE GENOMIC DNA]</scope>
    <source>
        <strain evidence="1 2">ATCC:BAA-2147</strain>
    </source>
</reference>
<accession>A0A5B8JWU3</accession>
<evidence type="ECO:0000313" key="2">
    <source>
        <dbReference type="Proteomes" id="UP000318927"/>
    </source>
</evidence>
<dbReference type="Proteomes" id="UP000318927">
    <property type="component" value="Chromosome"/>
</dbReference>
<name>A0A5B8JWU3_9MOLU</name>
<keyword evidence="2" id="KW-1185">Reference proteome</keyword>
<sequence length="470" mass="56011">MKKNLKLSWLNSFQKLTNKNKKTEFISTHRTYIELNKFIFDTCDKNIIREYLVSFLKNANIIENTSSIIVFPKLNNLLNFEYSDNQEQITNKIEIIRNIKIFCRKLVSLGLKVYFSISIDEIFSFEKRISRILEYGELNSDSIDSSNFWYQKNNSETKENLIDFIKTQSFTLKISKNGQSYFKESLLKIVSYLKSSFMSSGFIINDFYKVFSKNTEQEAHSFIEEINHIFGVIKQKHNVNFAIKDNFSNKEFFNLLLDLTYFDDYFYDLSNLQKVEEITNNIESLYLNKISFVLNDDLINNRFNNFSNSKFYKIEIIKCFLSLQALMSQSIYNVYTPNLEKYSQNLLKVFEKLNIKTDSYLNNVDLEKTFFTQILLLGNFYFKLKLIISSEIKMKIQSPLMEKVFIYKMITDDEIYYFVFNPYISSKKFTIKDDLKIIYTSGISYFNDVIRPYHFEIYVKNNYKHGNKLF</sequence>
<dbReference type="OrthoDB" id="400538at2"/>
<dbReference type="KEGG" id="mans:FRW55_00765"/>
<gene>
    <name evidence="1" type="ORF">FRW55_00765</name>
</gene>
<dbReference type="AlphaFoldDB" id="A0A5B8JWU3"/>
<evidence type="ECO:0000313" key="1">
    <source>
        <dbReference type="EMBL" id="QDY86699.1"/>
    </source>
</evidence>